<dbReference type="OrthoDB" id="6073759at2759"/>
<name>A0A8S3TC02_MYTED</name>
<protein>
    <recommendedName>
        <fullName evidence="4">Endonuclease/exonuclease/phosphatase domain-containing protein</fullName>
    </recommendedName>
</protein>
<evidence type="ECO:0000256" key="1">
    <source>
        <dbReference type="SAM" id="Coils"/>
    </source>
</evidence>
<feature type="coiled-coil region" evidence="1">
    <location>
        <begin position="525"/>
        <end position="588"/>
    </location>
</feature>
<dbReference type="InterPro" id="IPR016187">
    <property type="entry name" value="CTDL_fold"/>
</dbReference>
<proteinExistence type="predicted"/>
<evidence type="ECO:0000313" key="3">
    <source>
        <dbReference type="Proteomes" id="UP000683360"/>
    </source>
</evidence>
<dbReference type="AlphaFoldDB" id="A0A8S3TC02"/>
<dbReference type="SUPFAM" id="SSF56219">
    <property type="entry name" value="DNase I-like"/>
    <property type="match status" value="1"/>
</dbReference>
<comment type="caution">
    <text evidence="2">The sequence shown here is derived from an EMBL/GenBank/DDBJ whole genome shotgun (WGS) entry which is preliminary data.</text>
</comment>
<dbReference type="Gene3D" id="3.60.10.10">
    <property type="entry name" value="Endonuclease/exonuclease/phosphatase"/>
    <property type="match status" value="1"/>
</dbReference>
<dbReference type="Gene3D" id="3.10.100.10">
    <property type="entry name" value="Mannose-Binding Protein A, subunit A"/>
    <property type="match status" value="1"/>
</dbReference>
<evidence type="ECO:0008006" key="4">
    <source>
        <dbReference type="Google" id="ProtNLM"/>
    </source>
</evidence>
<sequence length="644" mass="73482">MINYDKQCLHKVNEKQQCVEYVAGDVAIDPVQTNACSRGKSKCLDMGANIIMPKTASEIAIAKHFQSSDGVVNQIWFGVTDFNKDGIWTWDDGTIASDNIFGCSDRDVSVYLGCSDRDVSVYLGCSDRDVSVYLGCSDRDVSVYLGLSDRDVSVYLGCSDRDVSVFLDCNDRDGTEDCARLRTDHRLCHIECSNFFTVVCQREADLASTNRQTTESTKPTTGEHTSLTKILTMKKNDCETAVTTTYAEVREAARQIMQGPVSACTYNTLVYRFTDKDGHTHDGYDDDRDYGIGSRILDYLKEIDAHNITIISSRTPPSGTAKIGSRKTILSWRDSTDYILKEKIADENGRYLILTVEIDNTDFVFVNYYAPTKNFENDQIEYIEKLKILLNEKLDQNLVLGGDFNTILNPSLDKMGGSKYNTPVKYTSKLEDFIEEFELCDIWRTKNVDSRLYTWRQRTPLIQCRLDFWLISNFLSSSVTKTSIVPSIKSDHSLIKLTLSGENFSERGPGFWKFNSGLLTDKDYVDIVKNTLSECDNKYHNLENKNLKWDTMKSEIRGATVKYSKYKNMKLRERESNLKKRQDEIQKNLSRTYLDKDINTLLIELDIVKDDLEQIVNNQTRGLLYDHTPSTAKAMKEIQNISYH</sequence>
<dbReference type="PANTHER" id="PTHR33710:SF71">
    <property type="entry name" value="ENDONUCLEASE_EXONUCLEASE_PHOSPHATASE DOMAIN-CONTAINING PROTEIN"/>
    <property type="match status" value="1"/>
</dbReference>
<dbReference type="PANTHER" id="PTHR33710">
    <property type="entry name" value="BNAC02G09200D PROTEIN"/>
    <property type="match status" value="1"/>
</dbReference>
<keyword evidence="1" id="KW-0175">Coiled coil</keyword>
<organism evidence="2 3">
    <name type="scientific">Mytilus edulis</name>
    <name type="common">Blue mussel</name>
    <dbReference type="NCBI Taxonomy" id="6550"/>
    <lineage>
        <taxon>Eukaryota</taxon>
        <taxon>Metazoa</taxon>
        <taxon>Spiralia</taxon>
        <taxon>Lophotrochozoa</taxon>
        <taxon>Mollusca</taxon>
        <taxon>Bivalvia</taxon>
        <taxon>Autobranchia</taxon>
        <taxon>Pteriomorphia</taxon>
        <taxon>Mytilida</taxon>
        <taxon>Mytiloidea</taxon>
        <taxon>Mytilidae</taxon>
        <taxon>Mytilinae</taxon>
        <taxon>Mytilus</taxon>
    </lineage>
</organism>
<dbReference type="SUPFAM" id="SSF56436">
    <property type="entry name" value="C-type lectin-like"/>
    <property type="match status" value="1"/>
</dbReference>
<dbReference type="CDD" id="cd09076">
    <property type="entry name" value="L1-EN"/>
    <property type="match status" value="1"/>
</dbReference>
<dbReference type="InterPro" id="IPR016186">
    <property type="entry name" value="C-type_lectin-like/link_sf"/>
</dbReference>
<dbReference type="InterPro" id="IPR036691">
    <property type="entry name" value="Endo/exonu/phosph_ase_sf"/>
</dbReference>
<accession>A0A8S3TC02</accession>
<gene>
    <name evidence="2" type="ORF">MEDL_41128</name>
</gene>
<dbReference type="EMBL" id="CAJPWZ010001989">
    <property type="protein sequence ID" value="CAG2228138.1"/>
    <property type="molecule type" value="Genomic_DNA"/>
</dbReference>
<dbReference type="Proteomes" id="UP000683360">
    <property type="component" value="Unassembled WGS sequence"/>
</dbReference>
<keyword evidence="3" id="KW-1185">Reference proteome</keyword>
<reference evidence="2" key="1">
    <citation type="submission" date="2021-03" db="EMBL/GenBank/DDBJ databases">
        <authorList>
            <person name="Bekaert M."/>
        </authorList>
    </citation>
    <scope>NUCLEOTIDE SEQUENCE</scope>
</reference>
<evidence type="ECO:0000313" key="2">
    <source>
        <dbReference type="EMBL" id="CAG2228138.1"/>
    </source>
</evidence>